<keyword evidence="2" id="KW-1185">Reference proteome</keyword>
<protein>
    <submittedName>
        <fullName evidence="1">Uncharacterized protein</fullName>
    </submittedName>
</protein>
<proteinExistence type="predicted"/>
<evidence type="ECO:0000313" key="2">
    <source>
        <dbReference type="Proteomes" id="UP001054837"/>
    </source>
</evidence>
<reference evidence="1 2" key="1">
    <citation type="submission" date="2021-06" db="EMBL/GenBank/DDBJ databases">
        <title>Caerostris darwini draft genome.</title>
        <authorList>
            <person name="Kono N."/>
            <person name="Arakawa K."/>
        </authorList>
    </citation>
    <scope>NUCLEOTIDE SEQUENCE [LARGE SCALE GENOMIC DNA]</scope>
</reference>
<sequence>MRPRGGGGSCMKCGGRCLCYQSPWIALSWRRINKIPQLLEAAQCPSSHTGKYGCVRIQPSTGGLRAFWTCVGKAHFGNET</sequence>
<comment type="caution">
    <text evidence="1">The sequence shown here is derived from an EMBL/GenBank/DDBJ whole genome shotgun (WGS) entry which is preliminary data.</text>
</comment>
<dbReference type="AlphaFoldDB" id="A0AAV4TLR2"/>
<gene>
    <name evidence="1" type="ORF">CDAR_564391</name>
</gene>
<organism evidence="1 2">
    <name type="scientific">Caerostris darwini</name>
    <dbReference type="NCBI Taxonomy" id="1538125"/>
    <lineage>
        <taxon>Eukaryota</taxon>
        <taxon>Metazoa</taxon>
        <taxon>Ecdysozoa</taxon>
        <taxon>Arthropoda</taxon>
        <taxon>Chelicerata</taxon>
        <taxon>Arachnida</taxon>
        <taxon>Araneae</taxon>
        <taxon>Araneomorphae</taxon>
        <taxon>Entelegynae</taxon>
        <taxon>Araneoidea</taxon>
        <taxon>Araneidae</taxon>
        <taxon>Caerostris</taxon>
    </lineage>
</organism>
<name>A0AAV4TLR2_9ARAC</name>
<dbReference type="Proteomes" id="UP001054837">
    <property type="component" value="Unassembled WGS sequence"/>
</dbReference>
<evidence type="ECO:0000313" key="1">
    <source>
        <dbReference type="EMBL" id="GIY45687.1"/>
    </source>
</evidence>
<accession>A0AAV4TLR2</accession>
<dbReference type="EMBL" id="BPLQ01009655">
    <property type="protein sequence ID" value="GIY45687.1"/>
    <property type="molecule type" value="Genomic_DNA"/>
</dbReference>